<reference evidence="5 6" key="1">
    <citation type="journal article" date="2010" name="Stand. Genomic Sci.">
        <title>Complete genome sequence of Ilyobacter polytropus type strain (CuHbu1).</title>
        <authorList>
            <person name="Sikorski J."/>
            <person name="Chertkov O."/>
            <person name="Lapidus A."/>
            <person name="Nolan M."/>
            <person name="Lucas S."/>
            <person name="Del Rio T.G."/>
            <person name="Tice H."/>
            <person name="Cheng J.F."/>
            <person name="Tapia R."/>
            <person name="Han C."/>
            <person name="Goodwin L."/>
            <person name="Pitluck S."/>
            <person name="Liolios K."/>
            <person name="Ivanova N."/>
            <person name="Mavromatis K."/>
            <person name="Mikhailova N."/>
            <person name="Pati A."/>
            <person name="Chen A."/>
            <person name="Palaniappan K."/>
            <person name="Land M."/>
            <person name="Hauser L."/>
            <person name="Chang Y.J."/>
            <person name="Jeffries C.D."/>
            <person name="Brambilla E."/>
            <person name="Yasawong M."/>
            <person name="Rohde M."/>
            <person name="Pukall R."/>
            <person name="Spring S."/>
            <person name="Goker M."/>
            <person name="Woyke T."/>
            <person name="Bristow J."/>
            <person name="Eisen J.A."/>
            <person name="Markowitz V."/>
            <person name="Hugenholtz P."/>
            <person name="Kyrpides N.C."/>
            <person name="Klenk H.P."/>
        </authorList>
    </citation>
    <scope>NUCLEOTIDE SEQUENCE [LARGE SCALE GENOMIC DNA]</scope>
    <source>
        <strain evidence="6">ATCC 51220 / DSM 2926 / LMG 16218 / CuHBu1</strain>
    </source>
</reference>
<dbReference type="EC" id="1.1.1.3" evidence="2"/>
<dbReference type="InterPro" id="IPR036291">
    <property type="entry name" value="NAD(P)-bd_dom_sf"/>
</dbReference>
<dbReference type="UniPathway" id="UPA00050">
    <property type="reaction ID" value="UER00063"/>
</dbReference>
<feature type="domain" description="Homoserine dehydrogenase catalytic" evidence="4">
    <location>
        <begin position="185"/>
        <end position="299"/>
    </location>
</feature>
<dbReference type="GO" id="GO:0009088">
    <property type="term" value="P:threonine biosynthetic process"/>
    <property type="evidence" value="ECO:0007669"/>
    <property type="project" value="UniProtKB-UniPathway"/>
</dbReference>
<name>E3H986_ILYPC</name>
<dbReference type="eggNOG" id="COG0460">
    <property type="taxonomic scope" value="Bacteria"/>
</dbReference>
<organism evidence="5 6">
    <name type="scientific">Ilyobacter polytropus (strain ATCC 51220 / DSM 2926 / LMG 16218 / CuHBu1)</name>
    <dbReference type="NCBI Taxonomy" id="572544"/>
    <lineage>
        <taxon>Bacteria</taxon>
        <taxon>Fusobacteriati</taxon>
        <taxon>Fusobacteriota</taxon>
        <taxon>Fusobacteriia</taxon>
        <taxon>Fusobacteriales</taxon>
        <taxon>Fusobacteriaceae</taxon>
        <taxon>Ilyobacter</taxon>
    </lineage>
</organism>
<evidence type="ECO:0000259" key="4">
    <source>
        <dbReference type="Pfam" id="PF00742"/>
    </source>
</evidence>
<keyword evidence="6" id="KW-1185">Reference proteome</keyword>
<dbReference type="STRING" id="572544.Ilyop_1004"/>
<proteinExistence type="inferred from homology"/>
<accession>E3H986</accession>
<dbReference type="SUPFAM" id="SSF51735">
    <property type="entry name" value="NAD(P)-binding Rossmann-fold domains"/>
    <property type="match status" value="1"/>
</dbReference>
<evidence type="ECO:0000256" key="2">
    <source>
        <dbReference type="ARBA" id="ARBA00013213"/>
    </source>
</evidence>
<dbReference type="EMBL" id="CP002281">
    <property type="protein sequence ID" value="ADO82785.1"/>
    <property type="molecule type" value="Genomic_DNA"/>
</dbReference>
<dbReference type="GO" id="GO:0004412">
    <property type="term" value="F:homoserine dehydrogenase activity"/>
    <property type="evidence" value="ECO:0007669"/>
    <property type="project" value="UniProtKB-EC"/>
</dbReference>
<dbReference type="UniPathway" id="UPA00051">
    <property type="reaction ID" value="UER00465"/>
</dbReference>
<dbReference type="HOGENOM" id="CLU_694034_0_0_0"/>
<evidence type="ECO:0000256" key="1">
    <source>
        <dbReference type="ARBA" id="ARBA00006753"/>
    </source>
</evidence>
<evidence type="ECO:0000313" key="6">
    <source>
        <dbReference type="Proteomes" id="UP000006875"/>
    </source>
</evidence>
<evidence type="ECO:0000313" key="5">
    <source>
        <dbReference type="EMBL" id="ADO82785.1"/>
    </source>
</evidence>
<dbReference type="Proteomes" id="UP000006875">
    <property type="component" value="Chromosome"/>
</dbReference>
<dbReference type="SUPFAM" id="SSF55347">
    <property type="entry name" value="Glyceraldehyde-3-phosphate dehydrogenase-like, C-terminal domain"/>
    <property type="match status" value="1"/>
</dbReference>
<dbReference type="Gene3D" id="3.40.50.720">
    <property type="entry name" value="NAD(P)-binding Rossmann-like Domain"/>
    <property type="match status" value="1"/>
</dbReference>
<dbReference type="PANTHER" id="PTHR43331">
    <property type="entry name" value="HOMOSERINE DEHYDROGENASE"/>
    <property type="match status" value="1"/>
</dbReference>
<keyword evidence="3" id="KW-0560">Oxidoreductase</keyword>
<sequence length="397" mass="45157">MKEIRLGILGFGSIGKSLVNIIQENHTRIMKEYGIDLIIKRIYSEEKETIKEYKSKGLFITDNMEEVIFGERIDIVCEALEEKEAEFVNKHIIRTFKGKRPMIISSSKALASDIKEVIKAMSDNKVDIRYDACVGGGIPVAKVLETAFTGDKIIGIGGIFSDVKTSYYSISEDEKNTSFNFIDYETMSQLVILALYGMNTVIDLKNMKIDPVSIPDEADIKGCKQLGYAVKEMGILHKINNDLFYYIGAVAVNTKDILANISQKDCLIFLEGEKYGKLEFLSQNMGEIQTALAMFDDLINLLTLKRNKNPVKIDINEMPPKKKLDGKYIFSIPWYDGIKEFITAISLEDNIPIENMFKLEKRLFLETKKVSWDIKEEFTRHLMEEGVQIKIAIPVFS</sequence>
<dbReference type="KEGG" id="ipo:Ilyop_1004"/>
<evidence type="ECO:0000256" key="3">
    <source>
        <dbReference type="ARBA" id="ARBA00023002"/>
    </source>
</evidence>
<protein>
    <recommendedName>
        <fullName evidence="2">homoserine dehydrogenase</fullName>
        <ecNumber evidence="2">1.1.1.3</ecNumber>
    </recommendedName>
</protein>
<dbReference type="Gene3D" id="3.30.360.10">
    <property type="entry name" value="Dihydrodipicolinate Reductase, domain 2"/>
    <property type="match status" value="1"/>
</dbReference>
<dbReference type="PANTHER" id="PTHR43331:SF1">
    <property type="entry name" value="HOMOSERINE DEHYDROGENASE"/>
    <property type="match status" value="1"/>
</dbReference>
<dbReference type="InterPro" id="IPR001342">
    <property type="entry name" value="HDH_cat"/>
</dbReference>
<gene>
    <name evidence="5" type="ordered locus">Ilyop_1004</name>
</gene>
<dbReference type="RefSeq" id="WP_013387453.1">
    <property type="nucleotide sequence ID" value="NC_014632.1"/>
</dbReference>
<comment type="similarity">
    <text evidence="1">Belongs to the homoserine dehydrogenase family.</text>
</comment>
<dbReference type="AlphaFoldDB" id="E3H986"/>
<dbReference type="Pfam" id="PF00742">
    <property type="entry name" value="Homoserine_dh"/>
    <property type="match status" value="1"/>
</dbReference>
<dbReference type="OrthoDB" id="9808167at2"/>